<keyword evidence="8" id="KW-0378">Hydrolase</keyword>
<gene>
    <name evidence="8" type="ORF">H8S76_20785</name>
</gene>
<keyword evidence="3 7" id="KW-1133">Transmembrane helix</keyword>
<dbReference type="PRINTS" id="PR00728">
    <property type="entry name" value="SIGNALPTASE"/>
</dbReference>
<dbReference type="SUPFAM" id="SSF51306">
    <property type="entry name" value="LexA/Signal peptidase"/>
    <property type="match status" value="1"/>
</dbReference>
<comment type="subcellular location">
    <subcellularLocation>
        <location evidence="1">Membrane</location>
    </subcellularLocation>
</comment>
<dbReference type="PANTHER" id="PTHR10806:SF6">
    <property type="entry name" value="SIGNAL PEPTIDASE COMPLEX CATALYTIC SUBUNIT SEC11"/>
    <property type="match status" value="1"/>
</dbReference>
<evidence type="ECO:0000256" key="2">
    <source>
        <dbReference type="ARBA" id="ARBA00022692"/>
    </source>
</evidence>
<dbReference type="NCBIfam" id="TIGR02228">
    <property type="entry name" value="sigpep_I_arch"/>
    <property type="match status" value="1"/>
</dbReference>
<dbReference type="EMBL" id="JACOOU010000011">
    <property type="protein sequence ID" value="MBC5674688.1"/>
    <property type="molecule type" value="Genomic_DNA"/>
</dbReference>
<keyword evidence="2 7" id="KW-0812">Transmembrane</keyword>
<keyword evidence="4 7" id="KW-0472">Membrane</keyword>
<keyword evidence="6" id="KW-0175">Coiled coil</keyword>
<dbReference type="Proteomes" id="UP000654573">
    <property type="component" value="Unassembled WGS sequence"/>
</dbReference>
<evidence type="ECO:0000313" key="8">
    <source>
        <dbReference type="EMBL" id="MBC5674688.1"/>
    </source>
</evidence>
<evidence type="ECO:0000256" key="3">
    <source>
        <dbReference type="ARBA" id="ARBA00022989"/>
    </source>
</evidence>
<evidence type="ECO:0000256" key="7">
    <source>
        <dbReference type="SAM" id="Phobius"/>
    </source>
</evidence>
<comment type="caution">
    <text evidence="8">The sequence shown here is derived from an EMBL/GenBank/DDBJ whole genome shotgun (WGS) entry which is preliminary data.</text>
</comment>
<evidence type="ECO:0000256" key="5">
    <source>
        <dbReference type="NCBIfam" id="TIGR02228"/>
    </source>
</evidence>
<dbReference type="RefSeq" id="WP_033141678.1">
    <property type="nucleotide sequence ID" value="NZ_JACOOU010000011.1"/>
</dbReference>
<dbReference type="InterPro" id="IPR019533">
    <property type="entry name" value="Peptidase_S26"/>
</dbReference>
<evidence type="ECO:0000256" key="4">
    <source>
        <dbReference type="ARBA" id="ARBA00023136"/>
    </source>
</evidence>
<feature type="transmembrane region" description="Helical" evidence="7">
    <location>
        <begin position="12"/>
        <end position="39"/>
    </location>
</feature>
<feature type="coiled-coil region" evidence="6">
    <location>
        <begin position="180"/>
        <end position="210"/>
    </location>
</feature>
<dbReference type="PANTHER" id="PTHR10806">
    <property type="entry name" value="SIGNAL PEPTIDASE COMPLEX CATALYTIC SUBUNIT SEC11"/>
    <property type="match status" value="1"/>
</dbReference>
<protein>
    <recommendedName>
        <fullName evidence="5">Signal peptidase I</fullName>
        <ecNumber evidence="5">3.4.21.89</ecNumber>
    </recommendedName>
</protein>
<proteinExistence type="predicted"/>
<reference evidence="8 9" key="1">
    <citation type="submission" date="2020-08" db="EMBL/GenBank/DDBJ databases">
        <title>Genome public.</title>
        <authorList>
            <person name="Liu C."/>
            <person name="Sun Q."/>
        </authorList>
    </citation>
    <scope>NUCLEOTIDE SEQUENCE [LARGE SCALE GENOMIC DNA]</scope>
    <source>
        <strain evidence="8 9">NSJ-34</strain>
    </source>
</reference>
<evidence type="ECO:0000256" key="6">
    <source>
        <dbReference type="SAM" id="Coils"/>
    </source>
</evidence>
<evidence type="ECO:0000313" key="9">
    <source>
        <dbReference type="Proteomes" id="UP000654573"/>
    </source>
</evidence>
<dbReference type="InterPro" id="IPR036286">
    <property type="entry name" value="LexA/Signal_pep-like_sf"/>
</dbReference>
<dbReference type="CDD" id="cd06530">
    <property type="entry name" value="S26_SPase_I"/>
    <property type="match status" value="1"/>
</dbReference>
<dbReference type="InterPro" id="IPR001733">
    <property type="entry name" value="Peptidase_S26B"/>
</dbReference>
<sequence length="211" mass="23767">MEEKKDKKGRILAAINIILCIILIPVILMNVTVIISSYIHPDEIPGIFGIKPVAVLSGSMEDTFMTGELIFVEKTDTSLLKEGDVICYLMEGQAVTHRIVSIEQDEEGEDFYITRGDANNTEDRETVRPEQVQGIWNGVHLAGMGNFVIFLSSTTGMIVFIICPILLLIAWDVIRRWQMDKKERSRADELEAELKALKAAQSEREKAELEQ</sequence>
<name>A0ABR7FIJ8_9FIRM</name>
<keyword evidence="9" id="KW-1185">Reference proteome</keyword>
<accession>A0ABR7FIJ8</accession>
<organism evidence="8 9">
    <name type="scientific">Blautia celeris</name>
    <dbReference type="NCBI Taxonomy" id="2763026"/>
    <lineage>
        <taxon>Bacteria</taxon>
        <taxon>Bacillati</taxon>
        <taxon>Bacillota</taxon>
        <taxon>Clostridia</taxon>
        <taxon>Lachnospirales</taxon>
        <taxon>Lachnospiraceae</taxon>
        <taxon>Blautia</taxon>
    </lineage>
</organism>
<dbReference type="GO" id="GO:0009003">
    <property type="term" value="F:signal peptidase activity"/>
    <property type="evidence" value="ECO:0007669"/>
    <property type="project" value="UniProtKB-EC"/>
</dbReference>
<feature type="transmembrane region" description="Helical" evidence="7">
    <location>
        <begin position="147"/>
        <end position="174"/>
    </location>
</feature>
<evidence type="ECO:0000256" key="1">
    <source>
        <dbReference type="ARBA" id="ARBA00004370"/>
    </source>
</evidence>
<dbReference type="EC" id="3.4.21.89" evidence="5"/>